<proteinExistence type="predicted"/>
<keyword evidence="3" id="KW-1185">Reference proteome</keyword>
<evidence type="ECO:0000313" key="2">
    <source>
        <dbReference type="EMBL" id="RBP71169.1"/>
    </source>
</evidence>
<sequence length="193" mass="20791">MIISDRMQYMAAAGAYFGGFFGRIHPGLGTPVRVNLMSRVVSTLFMLAAMMFVGGENEGIFQVVPTICISTFLMSYLFAIPAAVRLRSKYPNVHRPFRVPVNNTVGKPMGTVCFLWIALGTFVAVFPGTLEAVFGTEYPFVDIWGVSQLTFSVFTLITLAVIVAIGVLGYVFGRKLRTPTSADGAASAEVGVG</sequence>
<dbReference type="RefSeq" id="WP_147233320.1">
    <property type="nucleotide sequence ID" value="NZ_QNSB01000006.1"/>
</dbReference>
<comment type="caution">
    <text evidence="2">The sequence shown here is derived from an EMBL/GenBank/DDBJ whole genome shotgun (WGS) entry which is preliminary data.</text>
</comment>
<dbReference type="Proteomes" id="UP000253509">
    <property type="component" value="Unassembled WGS sequence"/>
</dbReference>
<feature type="transmembrane region" description="Helical" evidence="1">
    <location>
        <begin position="36"/>
        <end position="54"/>
    </location>
</feature>
<gene>
    <name evidence="2" type="ORF">DFO65_10612</name>
</gene>
<evidence type="ECO:0008006" key="4">
    <source>
        <dbReference type="Google" id="ProtNLM"/>
    </source>
</evidence>
<reference evidence="2 3" key="1">
    <citation type="submission" date="2018-06" db="EMBL/GenBank/DDBJ databases">
        <title>Freshwater and sediment microbial communities from various areas in North America, analyzing microbe dynamics in response to fracking.</title>
        <authorList>
            <person name="Lamendella R."/>
        </authorList>
    </citation>
    <scope>NUCLEOTIDE SEQUENCE [LARGE SCALE GENOMIC DNA]</scope>
    <source>
        <strain evidence="2 3">3b_TX</strain>
    </source>
</reference>
<evidence type="ECO:0000256" key="1">
    <source>
        <dbReference type="SAM" id="Phobius"/>
    </source>
</evidence>
<organism evidence="2 3">
    <name type="scientific">Brevibacterium celere</name>
    <dbReference type="NCBI Taxonomy" id="225845"/>
    <lineage>
        <taxon>Bacteria</taxon>
        <taxon>Bacillati</taxon>
        <taxon>Actinomycetota</taxon>
        <taxon>Actinomycetes</taxon>
        <taxon>Micrococcales</taxon>
        <taxon>Brevibacteriaceae</taxon>
        <taxon>Brevibacterium</taxon>
    </lineage>
</organism>
<dbReference type="EMBL" id="QNSB01000006">
    <property type="protein sequence ID" value="RBP71169.1"/>
    <property type="molecule type" value="Genomic_DNA"/>
</dbReference>
<feature type="transmembrane region" description="Helical" evidence="1">
    <location>
        <begin position="149"/>
        <end position="172"/>
    </location>
</feature>
<accession>A0A366IJ49</accession>
<keyword evidence="1" id="KW-0472">Membrane</keyword>
<feature type="transmembrane region" description="Helical" evidence="1">
    <location>
        <begin position="60"/>
        <end position="84"/>
    </location>
</feature>
<keyword evidence="1" id="KW-0812">Transmembrane</keyword>
<keyword evidence="1" id="KW-1133">Transmembrane helix</keyword>
<feature type="transmembrane region" description="Helical" evidence="1">
    <location>
        <begin position="105"/>
        <end position="129"/>
    </location>
</feature>
<evidence type="ECO:0000313" key="3">
    <source>
        <dbReference type="Proteomes" id="UP000253509"/>
    </source>
</evidence>
<protein>
    <recommendedName>
        <fullName evidence="4">Amino acid permease-like protein</fullName>
    </recommendedName>
</protein>
<dbReference type="AlphaFoldDB" id="A0A366IJ49"/>
<name>A0A366IJ49_9MICO</name>